<sequence>MKAHATLTFVSICMILLYSCSLPADEEEPAVTNGDDTATASLPWEGNIDRFSINSKEGIRLNDTQKRAGTAYVTFPSATLTDTRWEFGVRLSFNPSANNFARFYLAASSPVLSGNLNGYYIQIGGPKDNVALYRQNDSKSVLLASGRELMKGINAPRLYVKVECDANGYWTFWTRLESESEYIKEKQVKDCSITTTVCCGIYCVYTPTRSQGISFHHIRKSNENITSIPPEPTEENEKPDLPAEVKGMILLNEVMYDNDSDGAEYIELYNPSPATITFPSLRLLRYVDCGENSTETKSNIILQPSDGNLQISIPPASYVCLTRSSDALVKKHHAPYENIIEISNMPQLTNEDSHLAIMTNESKPRMIDKCSYFGSMHNTGYKRNQGISLEKKSPELSSAIKKNWQSSKSSTGGTPGRANSSVANNGN</sequence>
<dbReference type="EMBL" id="AMCI01001205">
    <property type="protein sequence ID" value="EJX06299.1"/>
    <property type="molecule type" value="Genomic_DNA"/>
</dbReference>
<gene>
    <name evidence="2" type="ORF">EVA_05591</name>
</gene>
<reference evidence="2" key="1">
    <citation type="journal article" date="2012" name="PLoS ONE">
        <title>Gene sets for utilization of primary and secondary nutrition supplies in the distal gut of endangered iberian lynx.</title>
        <authorList>
            <person name="Alcaide M."/>
            <person name="Messina E."/>
            <person name="Richter M."/>
            <person name="Bargiela R."/>
            <person name="Peplies J."/>
            <person name="Huws S.A."/>
            <person name="Newbold C.J."/>
            <person name="Golyshin P.N."/>
            <person name="Simon M.A."/>
            <person name="Lopez G."/>
            <person name="Yakimov M.M."/>
            <person name="Ferrer M."/>
        </authorList>
    </citation>
    <scope>NUCLEOTIDE SEQUENCE</scope>
</reference>
<name>J9GH08_9ZZZZ</name>
<organism evidence="2">
    <name type="scientific">gut metagenome</name>
    <dbReference type="NCBI Taxonomy" id="749906"/>
    <lineage>
        <taxon>unclassified sequences</taxon>
        <taxon>metagenomes</taxon>
        <taxon>organismal metagenomes</taxon>
    </lineage>
</organism>
<dbReference type="PROSITE" id="PS51257">
    <property type="entry name" value="PROKAR_LIPOPROTEIN"/>
    <property type="match status" value="1"/>
</dbReference>
<dbReference type="AlphaFoldDB" id="J9GH08"/>
<proteinExistence type="predicted"/>
<feature type="compositionally biased region" description="Polar residues" evidence="1">
    <location>
        <begin position="403"/>
        <end position="427"/>
    </location>
</feature>
<evidence type="ECO:0008006" key="3">
    <source>
        <dbReference type="Google" id="ProtNLM"/>
    </source>
</evidence>
<feature type="region of interest" description="Disordered" evidence="1">
    <location>
        <begin position="396"/>
        <end position="427"/>
    </location>
</feature>
<evidence type="ECO:0000313" key="2">
    <source>
        <dbReference type="EMBL" id="EJX06299.1"/>
    </source>
</evidence>
<evidence type="ECO:0000256" key="1">
    <source>
        <dbReference type="SAM" id="MobiDB-lite"/>
    </source>
</evidence>
<protein>
    <recommendedName>
        <fullName evidence="3">Lamin tail domain-containing protein</fullName>
    </recommendedName>
</protein>
<accession>J9GH08</accession>
<comment type="caution">
    <text evidence="2">The sequence shown here is derived from an EMBL/GenBank/DDBJ whole genome shotgun (WGS) entry which is preliminary data.</text>
</comment>